<sequence>MTFLTNLPPYAFLAPYYARVGHPEAEKELLRSRSPLFKAEQIKVPLLLAHGANDPGIKPVESGQIMSVLKRNNIF</sequence>
<keyword evidence="3" id="KW-1185">Reference proteome</keyword>
<accession>A0ABQ6FL11</accession>
<protein>
    <recommendedName>
        <fullName evidence="1">Peptidase S9 prolyl oligopeptidase catalytic domain-containing protein</fullName>
    </recommendedName>
</protein>
<dbReference type="Gene3D" id="3.40.50.1820">
    <property type="entry name" value="alpha/beta hydrolase"/>
    <property type="match status" value="1"/>
</dbReference>
<dbReference type="InterPro" id="IPR029058">
    <property type="entry name" value="AB_hydrolase_fold"/>
</dbReference>
<proteinExistence type="predicted"/>
<dbReference type="Pfam" id="PF00326">
    <property type="entry name" value="Peptidase_S9"/>
    <property type="match status" value="1"/>
</dbReference>
<dbReference type="EMBL" id="BSRI01000001">
    <property type="protein sequence ID" value="GLV53212.1"/>
    <property type="molecule type" value="Genomic_DNA"/>
</dbReference>
<evidence type="ECO:0000259" key="1">
    <source>
        <dbReference type="Pfam" id="PF00326"/>
    </source>
</evidence>
<organism evidence="2 3">
    <name type="scientific">Dictyobacter halimunensis</name>
    <dbReference type="NCBI Taxonomy" id="3026934"/>
    <lineage>
        <taxon>Bacteria</taxon>
        <taxon>Bacillati</taxon>
        <taxon>Chloroflexota</taxon>
        <taxon>Ktedonobacteria</taxon>
        <taxon>Ktedonobacterales</taxon>
        <taxon>Dictyobacteraceae</taxon>
        <taxon>Dictyobacter</taxon>
    </lineage>
</organism>
<dbReference type="InterPro" id="IPR001375">
    <property type="entry name" value="Peptidase_S9_cat"/>
</dbReference>
<feature type="domain" description="Peptidase S9 prolyl oligopeptidase catalytic" evidence="1">
    <location>
        <begin position="13"/>
        <end position="73"/>
    </location>
</feature>
<name>A0ABQ6FL11_9CHLR</name>
<dbReference type="SUPFAM" id="SSF53474">
    <property type="entry name" value="alpha/beta-Hydrolases"/>
    <property type="match status" value="1"/>
</dbReference>
<reference evidence="2 3" key="1">
    <citation type="submission" date="2023-02" db="EMBL/GenBank/DDBJ databases">
        <title>Dictyobacter halimunensis sp. nov., a new member of the class Ktedonobacteria from forest soil in a geothermal area.</title>
        <authorList>
            <person name="Rachmania M.K."/>
            <person name="Ningsih F."/>
            <person name="Sakai Y."/>
            <person name="Yabe S."/>
            <person name="Yokota A."/>
            <person name="Sjamsuridzal W."/>
        </authorList>
    </citation>
    <scope>NUCLEOTIDE SEQUENCE [LARGE SCALE GENOMIC DNA]</scope>
    <source>
        <strain evidence="2 3">S3.2.2.5</strain>
    </source>
</reference>
<evidence type="ECO:0000313" key="3">
    <source>
        <dbReference type="Proteomes" id="UP001344906"/>
    </source>
</evidence>
<comment type="caution">
    <text evidence="2">The sequence shown here is derived from an EMBL/GenBank/DDBJ whole genome shotgun (WGS) entry which is preliminary data.</text>
</comment>
<gene>
    <name evidence="2" type="ORF">KDH_00670</name>
</gene>
<evidence type="ECO:0000313" key="2">
    <source>
        <dbReference type="EMBL" id="GLV53212.1"/>
    </source>
</evidence>
<dbReference type="Proteomes" id="UP001344906">
    <property type="component" value="Unassembled WGS sequence"/>
</dbReference>